<dbReference type="PANTHER" id="PTHR31346:SF12">
    <property type="entry name" value="MULTIPLE ORGANELLAR RNA EDITING FACTOR 7, MITOCHONDRIAL"/>
    <property type="match status" value="1"/>
</dbReference>
<protein>
    <recommendedName>
        <fullName evidence="2">MORF/ORRM1/DAG-like MORF domain-containing protein</fullName>
    </recommendedName>
</protein>
<dbReference type="InterPro" id="IPR039206">
    <property type="entry name" value="MORF/ORRM1/DAG-like"/>
</dbReference>
<keyword evidence="1" id="KW-0809">Transit peptide</keyword>
<dbReference type="Proteomes" id="UP001415857">
    <property type="component" value="Unassembled WGS sequence"/>
</dbReference>
<dbReference type="AlphaFoldDB" id="A0AAP0RNZ6"/>
<accession>A0AAP0RNZ6</accession>
<reference evidence="3 4" key="1">
    <citation type="journal article" date="2024" name="Plant J.">
        <title>Genome sequences and population genomics reveal climatic adaptation and genomic divergence between two closely related sweetgum species.</title>
        <authorList>
            <person name="Xu W.Q."/>
            <person name="Ren C.Q."/>
            <person name="Zhang X.Y."/>
            <person name="Comes H.P."/>
            <person name="Liu X.H."/>
            <person name="Li Y.G."/>
            <person name="Kettle C.J."/>
            <person name="Jalonen R."/>
            <person name="Gaisberger H."/>
            <person name="Ma Y.Z."/>
            <person name="Qiu Y.X."/>
        </authorList>
    </citation>
    <scope>NUCLEOTIDE SEQUENCE [LARGE SCALE GENOMIC DNA]</scope>
    <source>
        <strain evidence="3">Hangzhou</strain>
    </source>
</reference>
<keyword evidence="4" id="KW-1185">Reference proteome</keyword>
<evidence type="ECO:0000256" key="1">
    <source>
        <dbReference type="ARBA" id="ARBA00022946"/>
    </source>
</evidence>
<dbReference type="Pfam" id="PF21864">
    <property type="entry name" value="MORF_dom"/>
    <property type="match status" value="1"/>
</dbReference>
<dbReference type="GO" id="GO:0005739">
    <property type="term" value="C:mitochondrion"/>
    <property type="evidence" value="ECO:0007669"/>
    <property type="project" value="TreeGrafter"/>
</dbReference>
<dbReference type="EMBL" id="JBBPBK010000007">
    <property type="protein sequence ID" value="KAK9282029.1"/>
    <property type="molecule type" value="Genomic_DNA"/>
</dbReference>
<dbReference type="GO" id="GO:0080156">
    <property type="term" value="P:mitochondrial mRNA modification"/>
    <property type="evidence" value="ECO:0007669"/>
    <property type="project" value="TreeGrafter"/>
</dbReference>
<gene>
    <name evidence="3" type="ORF">L1049_004940</name>
</gene>
<organism evidence="3 4">
    <name type="scientific">Liquidambar formosana</name>
    <name type="common">Formosan gum</name>
    <dbReference type="NCBI Taxonomy" id="63359"/>
    <lineage>
        <taxon>Eukaryota</taxon>
        <taxon>Viridiplantae</taxon>
        <taxon>Streptophyta</taxon>
        <taxon>Embryophyta</taxon>
        <taxon>Tracheophyta</taxon>
        <taxon>Spermatophyta</taxon>
        <taxon>Magnoliopsida</taxon>
        <taxon>eudicotyledons</taxon>
        <taxon>Gunneridae</taxon>
        <taxon>Pentapetalae</taxon>
        <taxon>Saxifragales</taxon>
        <taxon>Altingiaceae</taxon>
        <taxon>Liquidambar</taxon>
    </lineage>
</organism>
<evidence type="ECO:0000313" key="4">
    <source>
        <dbReference type="Proteomes" id="UP001415857"/>
    </source>
</evidence>
<feature type="domain" description="MORF/ORRM1/DAG-like MORF" evidence="2">
    <location>
        <begin position="87"/>
        <end position="123"/>
    </location>
</feature>
<proteinExistence type="predicted"/>
<name>A0AAP0RNZ6_LIQFO</name>
<evidence type="ECO:0000259" key="2">
    <source>
        <dbReference type="Pfam" id="PF21864"/>
    </source>
</evidence>
<comment type="caution">
    <text evidence="3">The sequence shown here is derived from an EMBL/GenBank/DDBJ whole genome shotgun (WGS) entry which is preliminary data.</text>
</comment>
<dbReference type="GO" id="GO:0016554">
    <property type="term" value="P:cytidine to uridine editing"/>
    <property type="evidence" value="ECO:0007669"/>
    <property type="project" value="InterPro"/>
</dbReference>
<dbReference type="PANTHER" id="PTHR31346">
    <property type="entry name" value="MULTIPLE ORGANELLAR RNA EDITING FACTOR 2, CHLOROPLASTIC-RELATED-RELATED"/>
    <property type="match status" value="1"/>
</dbReference>
<dbReference type="InterPro" id="IPR054059">
    <property type="entry name" value="MORF/ORRM1/DAG-like_MORF"/>
</dbReference>
<evidence type="ECO:0000313" key="3">
    <source>
        <dbReference type="EMBL" id="KAK9282029.1"/>
    </source>
</evidence>
<sequence length="248" mass="27273">MIRTIVRQPLKLTAALSHSTSVSNVQLHRRYRSLIPPFRSNLSPVPFSSSSSASGWFSNDSSTGESAATQRPELTRVPSLLEGCDYVHWLVVMEPPRGYPHRDQIVHEYIKTLAVALGSLAQCEMGSTRFVSSAVVTMELDFNLLDVLVGICILEISDMAVNKNSKIRTLEWEEAIPLTTPDQMHMAYVLCLNRQKLMEWASTGTRILASEGVGATAQDGATSREDIPLVDGAQKMVGERATSVLIDL</sequence>